<comment type="caution">
    <text evidence="1">The sequence shown here is derived from an EMBL/GenBank/DDBJ whole genome shotgun (WGS) entry which is preliminary data.</text>
</comment>
<protein>
    <submittedName>
        <fullName evidence="1">Uncharacterized protein</fullName>
    </submittedName>
</protein>
<proteinExistence type="predicted"/>
<sequence>IGTLRGLLRSEKTMRFFINQELIAKIKLDADKKDKHVAFGLVFKILISSFISCIKRMTLLELVV</sequence>
<reference evidence="1" key="1">
    <citation type="submission" date="2013-12" db="EMBL/GenBank/DDBJ databases">
        <title>A Varibaculum cambriense genome reconstructed from a premature infant gut community with otherwise low bacterial novelty that shifts toward anaerobic metabolism during the third week of life.</title>
        <authorList>
            <person name="Brown C.T."/>
            <person name="Sharon I."/>
            <person name="Thomas B.C."/>
            <person name="Castelle C.J."/>
            <person name="Morowitz M.J."/>
            <person name="Banfield J.F."/>
        </authorList>
    </citation>
    <scope>NUCLEOTIDE SEQUENCE</scope>
</reference>
<organism evidence="1">
    <name type="scientific">human gut metagenome</name>
    <dbReference type="NCBI Taxonomy" id="408170"/>
    <lineage>
        <taxon>unclassified sequences</taxon>
        <taxon>metagenomes</taxon>
        <taxon>organismal metagenomes</taxon>
    </lineage>
</organism>
<evidence type="ECO:0000313" key="1">
    <source>
        <dbReference type="EMBL" id="ETJ33750.1"/>
    </source>
</evidence>
<dbReference type="EMBL" id="AZMM01011811">
    <property type="protein sequence ID" value="ETJ33750.1"/>
    <property type="molecule type" value="Genomic_DNA"/>
</dbReference>
<gene>
    <name evidence="1" type="ORF">Q604_UNBC11811G0001</name>
</gene>
<accession>W1XWD0</accession>
<dbReference type="AlphaFoldDB" id="W1XWD0"/>
<feature type="non-terminal residue" evidence="1">
    <location>
        <position position="1"/>
    </location>
</feature>
<name>W1XWD0_9ZZZZ</name>